<accession>E3LI00</accession>
<feature type="compositionally biased region" description="Polar residues" evidence="1">
    <location>
        <begin position="95"/>
        <end position="110"/>
    </location>
</feature>
<name>E3LI00_CAERE</name>
<gene>
    <name evidence="2" type="ORF">CRE_09287</name>
</gene>
<evidence type="ECO:0000313" key="3">
    <source>
        <dbReference type="Proteomes" id="UP000008281"/>
    </source>
</evidence>
<dbReference type="eggNOG" id="KOG1075">
    <property type="taxonomic scope" value="Eukaryota"/>
</dbReference>
<dbReference type="OrthoDB" id="5862411at2759"/>
<evidence type="ECO:0000256" key="1">
    <source>
        <dbReference type="SAM" id="MobiDB-lite"/>
    </source>
</evidence>
<dbReference type="STRING" id="31234.E3LI00"/>
<organism evidence="3">
    <name type="scientific">Caenorhabditis remanei</name>
    <name type="common">Caenorhabditis vulgaris</name>
    <dbReference type="NCBI Taxonomy" id="31234"/>
    <lineage>
        <taxon>Eukaryota</taxon>
        <taxon>Metazoa</taxon>
        <taxon>Ecdysozoa</taxon>
        <taxon>Nematoda</taxon>
        <taxon>Chromadorea</taxon>
        <taxon>Rhabditida</taxon>
        <taxon>Rhabditina</taxon>
        <taxon>Rhabditomorpha</taxon>
        <taxon>Rhabditoidea</taxon>
        <taxon>Rhabditidae</taxon>
        <taxon>Peloderinae</taxon>
        <taxon>Caenorhabditis</taxon>
    </lineage>
</organism>
<dbReference type="EMBL" id="DS268409">
    <property type="protein sequence ID" value="EFO95443.1"/>
    <property type="molecule type" value="Genomic_DNA"/>
</dbReference>
<proteinExistence type="predicted"/>
<keyword evidence="3" id="KW-1185">Reference proteome</keyword>
<dbReference type="HOGENOM" id="CLU_098068_1_0_1"/>
<feature type="region of interest" description="Disordered" evidence="1">
    <location>
        <begin position="95"/>
        <end position="115"/>
    </location>
</feature>
<dbReference type="Proteomes" id="UP000008281">
    <property type="component" value="Unassembled WGS sequence"/>
</dbReference>
<reference evidence="2" key="1">
    <citation type="submission" date="2007-07" db="EMBL/GenBank/DDBJ databases">
        <title>PCAP assembly of the Caenorhabditis remanei genome.</title>
        <authorList>
            <consortium name="The Caenorhabditis remanei Sequencing Consortium"/>
            <person name="Wilson R.K."/>
        </authorList>
    </citation>
    <scope>NUCLEOTIDE SEQUENCE [LARGE SCALE GENOMIC DNA]</scope>
    <source>
        <strain evidence="2">PB4641</strain>
    </source>
</reference>
<sequence length="248" mass="27573">MAPPLSKRKLTISDDDDPSGFVPFSAYRQLHDHVGTLTNIISDLRNALLSSSAKSVIDKVSSLVPAIPTIPVLPEPQFLPPLPLSTVPGTASLTTTTIPIPSNTQASSLSPTPPTPFDIAMKAATILEKSKRAVLERFPDDPNDPNQDQSQLNFLTKLAETHGLPKPSRIHRHPCKSKFRPLKIQFISSDDRDTFIRGYNSIKNSDSTIKSIDPKPRIRRDLTSEELLKLRESRKHVYNENVKLERLS</sequence>
<evidence type="ECO:0000313" key="2">
    <source>
        <dbReference type="EMBL" id="EFO95443.1"/>
    </source>
</evidence>
<dbReference type="AlphaFoldDB" id="E3LI00"/>
<protein>
    <submittedName>
        <fullName evidence="2">Uncharacterized protein</fullName>
    </submittedName>
</protein>
<dbReference type="InParanoid" id="E3LI00"/>